<dbReference type="RefSeq" id="WP_055213922.1">
    <property type="nucleotide sequence ID" value="NZ_CYXO01000005.1"/>
</dbReference>
<protein>
    <submittedName>
        <fullName evidence="2">Uncharacterized protein</fullName>
    </submittedName>
</protein>
<evidence type="ECO:0000256" key="1">
    <source>
        <dbReference type="SAM" id="MobiDB-lite"/>
    </source>
</evidence>
<dbReference type="Proteomes" id="UP000095597">
    <property type="component" value="Unassembled WGS sequence"/>
</dbReference>
<gene>
    <name evidence="2" type="ORF">ERS852573_01194</name>
</gene>
<evidence type="ECO:0000313" key="2">
    <source>
        <dbReference type="EMBL" id="CUM93228.1"/>
    </source>
</evidence>
<evidence type="ECO:0000313" key="3">
    <source>
        <dbReference type="Proteomes" id="UP000095597"/>
    </source>
</evidence>
<name>A0A173SVQ4_9FIRM</name>
<dbReference type="EMBL" id="CYXO01000005">
    <property type="protein sequence ID" value="CUM93228.1"/>
    <property type="molecule type" value="Genomic_DNA"/>
</dbReference>
<dbReference type="OrthoDB" id="9814510at2"/>
<sequence>MRRFIRYLYEYEQEKKMRNVGFVKVEQDVDQCVIHVHGKGFRMEENAQGLRVYLFWNTEDKCIGIPQGVTEVPGPAVNWQLCYTPEDVGKKENYDLVNGIILKDVNGHWYAAVWNDDVVNVCRMEMWKMEEDYVQGEEPECKKGLAQGEEPECKKGLAQDEEPECKKGLAQDEEPECKKETVQDEESESGKLEDDLEKEACLGGKVRKIQRKDMVCLPRCEWRHANNSFLIHGYYNYHHLILTVRDDRLKLGVPGVYHPQEEKAAESFGFPEFIPAEELDLKLTDEEKNDREKFGYWCRDIRGSHDCVEPQKR</sequence>
<accession>A0A173SVQ4</accession>
<proteinExistence type="predicted"/>
<feature type="region of interest" description="Disordered" evidence="1">
    <location>
        <begin position="164"/>
        <end position="191"/>
    </location>
</feature>
<organism evidence="2 3">
    <name type="scientific">Dorea longicatena</name>
    <dbReference type="NCBI Taxonomy" id="88431"/>
    <lineage>
        <taxon>Bacteria</taxon>
        <taxon>Bacillati</taxon>
        <taxon>Bacillota</taxon>
        <taxon>Clostridia</taxon>
        <taxon>Lachnospirales</taxon>
        <taxon>Lachnospiraceae</taxon>
        <taxon>Dorea</taxon>
    </lineage>
</organism>
<reference evidence="2 3" key="1">
    <citation type="submission" date="2015-09" db="EMBL/GenBank/DDBJ databases">
        <authorList>
            <consortium name="Pathogen Informatics"/>
        </authorList>
    </citation>
    <scope>NUCLEOTIDE SEQUENCE [LARGE SCALE GENOMIC DNA]</scope>
    <source>
        <strain evidence="2 3">2789STDY5834961</strain>
    </source>
</reference>
<dbReference type="AlphaFoldDB" id="A0A173SVQ4"/>